<dbReference type="OrthoDB" id="9757546at2"/>
<dbReference type="PANTHER" id="PTHR48267">
    <property type="entry name" value="CUPREDOXIN SUPERFAMILY PROTEIN"/>
    <property type="match status" value="1"/>
</dbReference>
<keyword evidence="3" id="KW-0560">Oxidoreductase</keyword>
<sequence>MITRRTLLSGMGSAAMLAQLPTRAWATSPAKPLQMPPLVDATNSGRFALTAQAGQMDFLGRGASKTWGFDQPFLGPTLRLHHQSETAAEVSNALDEAISVHWHGLVVPGDVDGGPHQLVQPGQTWSPVLPVDQPPATVWYHSHTHGMTARQVQMGLAGVLHLTDGQDDARGLPTDYGVDDLTLVLQDRRFDQEGRMSYDLSMPDQMMGFLGDTMLVNGQVGATAVVPKGVVRLRLLNGSNARIYTLTLSDSRPMHLVGTDAGLLDRPIALDELTLAPGERYEVLVDFGAGQDVSLLSGQNINEGMMGGMMGGRGPSGPPFEVLPFAVDSAAPVRMTRVPDSLGGSRPKMDASNAAERHITLDMAMGPGMMMRRAENRFSINGEAFDMTKINFSTQVGQVEKWTVSANMMMHPFHVHGVMFQVLSENGQAPAPQNTGWKDTILINGQAEILMRFTRPAAEALPYMFHCHILEHEDGGMMGQFSVVA</sequence>
<keyword evidence="2" id="KW-0479">Metal-binding</keyword>
<dbReference type="Pfam" id="PF00394">
    <property type="entry name" value="Cu-oxidase"/>
    <property type="match status" value="1"/>
</dbReference>
<dbReference type="Pfam" id="PF07731">
    <property type="entry name" value="Cu-oxidase_2"/>
    <property type="match status" value="1"/>
</dbReference>
<dbReference type="EMBL" id="FNPR01000006">
    <property type="protein sequence ID" value="SDY85880.1"/>
    <property type="molecule type" value="Genomic_DNA"/>
</dbReference>
<dbReference type="CDD" id="cd13867">
    <property type="entry name" value="CuRO_2_CueO_FtsP"/>
    <property type="match status" value="1"/>
</dbReference>
<dbReference type="PROSITE" id="PS51318">
    <property type="entry name" value="TAT"/>
    <property type="match status" value="1"/>
</dbReference>
<evidence type="ECO:0000256" key="5">
    <source>
        <dbReference type="ARBA" id="ARBA00041027"/>
    </source>
</evidence>
<evidence type="ECO:0000259" key="12">
    <source>
        <dbReference type="Pfam" id="PF07732"/>
    </source>
</evidence>
<feature type="domain" description="Plastocyanin-like" evidence="10">
    <location>
        <begin position="211"/>
        <end position="287"/>
    </location>
</feature>
<evidence type="ECO:0000256" key="4">
    <source>
        <dbReference type="ARBA" id="ARBA00038978"/>
    </source>
</evidence>
<comment type="catalytic activity">
    <reaction evidence="8">
        <text>4 Cu(+) + O2 + 4 H(+) = 4 Cu(2+) + 2 H2O</text>
        <dbReference type="Rhea" id="RHEA:30083"/>
        <dbReference type="ChEBI" id="CHEBI:15377"/>
        <dbReference type="ChEBI" id="CHEBI:15378"/>
        <dbReference type="ChEBI" id="CHEBI:15379"/>
        <dbReference type="ChEBI" id="CHEBI:29036"/>
        <dbReference type="ChEBI" id="CHEBI:49552"/>
        <dbReference type="EC" id="1.16.3.4"/>
    </reaction>
    <physiologicalReaction direction="left-to-right" evidence="8">
        <dbReference type="Rhea" id="RHEA:30084"/>
    </physiologicalReaction>
</comment>
<dbReference type="AlphaFoldDB" id="A0A1H3NB39"/>
<keyword evidence="9" id="KW-0732">Signal</keyword>
<evidence type="ECO:0000259" key="11">
    <source>
        <dbReference type="Pfam" id="PF07731"/>
    </source>
</evidence>
<organism evidence="13 14">
    <name type="scientific">Lentibacter algarum</name>
    <dbReference type="NCBI Taxonomy" id="576131"/>
    <lineage>
        <taxon>Bacteria</taxon>
        <taxon>Pseudomonadati</taxon>
        <taxon>Pseudomonadota</taxon>
        <taxon>Alphaproteobacteria</taxon>
        <taxon>Rhodobacterales</taxon>
        <taxon>Roseobacteraceae</taxon>
        <taxon>Lentibacter</taxon>
    </lineage>
</organism>
<dbReference type="EC" id="1.16.3.4" evidence="4"/>
<evidence type="ECO:0000256" key="3">
    <source>
        <dbReference type="ARBA" id="ARBA00023002"/>
    </source>
</evidence>
<accession>A0A1H3NB39</accession>
<dbReference type="GO" id="GO:0016491">
    <property type="term" value="F:oxidoreductase activity"/>
    <property type="evidence" value="ECO:0007669"/>
    <property type="project" value="UniProtKB-KW"/>
</dbReference>
<evidence type="ECO:0000259" key="10">
    <source>
        <dbReference type="Pfam" id="PF00394"/>
    </source>
</evidence>
<dbReference type="SUPFAM" id="SSF49503">
    <property type="entry name" value="Cupredoxins"/>
    <property type="match status" value="3"/>
</dbReference>
<dbReference type="RefSeq" id="WP_089894331.1">
    <property type="nucleotide sequence ID" value="NZ_FNPR01000006.1"/>
</dbReference>
<dbReference type="Pfam" id="PF07732">
    <property type="entry name" value="Cu-oxidase_3"/>
    <property type="match status" value="1"/>
</dbReference>
<evidence type="ECO:0000313" key="13">
    <source>
        <dbReference type="EMBL" id="SDY85880.1"/>
    </source>
</evidence>
<gene>
    <name evidence="13" type="ORF">SAMN05444486_10637</name>
</gene>
<evidence type="ECO:0000256" key="1">
    <source>
        <dbReference type="ARBA" id="ARBA00011245"/>
    </source>
</evidence>
<dbReference type="GO" id="GO:0005507">
    <property type="term" value="F:copper ion binding"/>
    <property type="evidence" value="ECO:0007669"/>
    <property type="project" value="InterPro"/>
</dbReference>
<protein>
    <recommendedName>
        <fullName evidence="5">Multicopper oxidase CueO</fullName>
        <ecNumber evidence="4">1.16.3.4</ecNumber>
    </recommendedName>
    <alternativeName>
        <fullName evidence="6">Copper efflux oxidase</fullName>
    </alternativeName>
    <alternativeName>
        <fullName evidence="7">Cuprous oxidase</fullName>
    </alternativeName>
</protein>
<keyword evidence="13" id="KW-0132">Cell division</keyword>
<dbReference type="InterPro" id="IPR011706">
    <property type="entry name" value="Cu-oxidase_C"/>
</dbReference>
<dbReference type="InterPro" id="IPR001117">
    <property type="entry name" value="Cu-oxidase_2nd"/>
</dbReference>
<dbReference type="STRING" id="576131.SAMN05444486_10637"/>
<dbReference type="PROSITE" id="PS00080">
    <property type="entry name" value="MULTICOPPER_OXIDASE2"/>
    <property type="match status" value="1"/>
</dbReference>
<feature type="chain" id="PRO_5011581435" description="Multicopper oxidase CueO" evidence="9">
    <location>
        <begin position="27"/>
        <end position="485"/>
    </location>
</feature>
<dbReference type="PANTHER" id="PTHR48267:SF1">
    <property type="entry name" value="BILIRUBIN OXIDASE"/>
    <property type="match status" value="1"/>
</dbReference>
<dbReference type="CDD" id="cd13890">
    <property type="entry name" value="CuRO_3_CueO_FtsP"/>
    <property type="match status" value="1"/>
</dbReference>
<dbReference type="InterPro" id="IPR011707">
    <property type="entry name" value="Cu-oxidase-like_N"/>
</dbReference>
<dbReference type="GeneID" id="78125862"/>
<keyword evidence="13" id="KW-0131">Cell cycle</keyword>
<dbReference type="InterPro" id="IPR006311">
    <property type="entry name" value="TAT_signal"/>
</dbReference>
<evidence type="ECO:0000256" key="6">
    <source>
        <dbReference type="ARBA" id="ARBA00042896"/>
    </source>
</evidence>
<evidence type="ECO:0000256" key="7">
    <source>
        <dbReference type="ARBA" id="ARBA00043090"/>
    </source>
</evidence>
<dbReference type="InterPro" id="IPR008972">
    <property type="entry name" value="Cupredoxin"/>
</dbReference>
<feature type="domain" description="Plastocyanin-like" evidence="12">
    <location>
        <begin position="52"/>
        <end position="164"/>
    </location>
</feature>
<feature type="domain" description="Plastocyanin-like" evidence="11">
    <location>
        <begin position="376"/>
        <end position="483"/>
    </location>
</feature>
<dbReference type="InterPro" id="IPR002355">
    <property type="entry name" value="Cu_oxidase_Cu_BS"/>
</dbReference>
<comment type="subunit">
    <text evidence="1">Monomer.</text>
</comment>
<dbReference type="Proteomes" id="UP000199026">
    <property type="component" value="Unassembled WGS sequence"/>
</dbReference>
<dbReference type="InterPro" id="IPR045087">
    <property type="entry name" value="Cu-oxidase_fam"/>
</dbReference>
<dbReference type="Gene3D" id="2.60.40.420">
    <property type="entry name" value="Cupredoxins - blue copper proteins"/>
    <property type="match status" value="3"/>
</dbReference>
<keyword evidence="14" id="KW-1185">Reference proteome</keyword>
<reference evidence="13 14" key="1">
    <citation type="submission" date="2016-10" db="EMBL/GenBank/DDBJ databases">
        <authorList>
            <person name="de Groot N.N."/>
        </authorList>
    </citation>
    <scope>NUCLEOTIDE SEQUENCE [LARGE SCALE GENOMIC DNA]</scope>
    <source>
        <strain evidence="13 14">DSM 24677</strain>
    </source>
</reference>
<evidence type="ECO:0000313" key="14">
    <source>
        <dbReference type="Proteomes" id="UP000199026"/>
    </source>
</evidence>
<name>A0A1H3NB39_9RHOB</name>
<feature type="signal peptide" evidence="9">
    <location>
        <begin position="1"/>
        <end position="26"/>
    </location>
</feature>
<proteinExistence type="predicted"/>
<dbReference type="GO" id="GO:0051301">
    <property type="term" value="P:cell division"/>
    <property type="evidence" value="ECO:0007669"/>
    <property type="project" value="UniProtKB-KW"/>
</dbReference>
<evidence type="ECO:0000256" key="2">
    <source>
        <dbReference type="ARBA" id="ARBA00022723"/>
    </source>
</evidence>
<evidence type="ECO:0000256" key="8">
    <source>
        <dbReference type="ARBA" id="ARBA00048092"/>
    </source>
</evidence>
<evidence type="ECO:0000256" key="9">
    <source>
        <dbReference type="SAM" id="SignalP"/>
    </source>
</evidence>